<dbReference type="AlphaFoldDB" id="A0A848AUS0"/>
<evidence type="ECO:0000256" key="1">
    <source>
        <dbReference type="ARBA" id="ARBA00001946"/>
    </source>
</evidence>
<evidence type="ECO:0000313" key="10">
    <source>
        <dbReference type="EMBL" id="NMD86681.1"/>
    </source>
</evidence>
<dbReference type="PANTHER" id="PTHR43771">
    <property type="entry name" value="PHOSPHOMANNOMUTASE"/>
    <property type="match status" value="1"/>
</dbReference>
<dbReference type="EMBL" id="JABAEW010000013">
    <property type="protein sequence ID" value="NMD86681.1"/>
    <property type="molecule type" value="Genomic_DNA"/>
</dbReference>
<dbReference type="InterPro" id="IPR005846">
    <property type="entry name" value="A-D-PHexomutase_a/b/a-III"/>
</dbReference>
<evidence type="ECO:0000256" key="3">
    <source>
        <dbReference type="ARBA" id="ARBA00022553"/>
    </source>
</evidence>
<dbReference type="Proteomes" id="UP000576225">
    <property type="component" value="Unassembled WGS sequence"/>
</dbReference>
<accession>A0A848AUS0</accession>
<evidence type="ECO:0000256" key="4">
    <source>
        <dbReference type="ARBA" id="ARBA00022723"/>
    </source>
</evidence>
<dbReference type="SUPFAM" id="SSF55957">
    <property type="entry name" value="Phosphoglucomutase, C-terminal domain"/>
    <property type="match status" value="1"/>
</dbReference>
<evidence type="ECO:0000259" key="8">
    <source>
        <dbReference type="Pfam" id="PF02879"/>
    </source>
</evidence>
<feature type="domain" description="Alpha-D-phosphohexomutase alpha/beta/alpha" evidence="8">
    <location>
        <begin position="158"/>
        <end position="258"/>
    </location>
</feature>
<dbReference type="RefSeq" id="WP_168962316.1">
    <property type="nucleotide sequence ID" value="NZ_DBFOHU010000254.1"/>
</dbReference>
<keyword evidence="3" id="KW-0597">Phosphoprotein</keyword>
<evidence type="ECO:0000256" key="2">
    <source>
        <dbReference type="ARBA" id="ARBA00010231"/>
    </source>
</evidence>
<organism evidence="10 11">
    <name type="scientific">Victivallis vadensis</name>
    <dbReference type="NCBI Taxonomy" id="172901"/>
    <lineage>
        <taxon>Bacteria</taxon>
        <taxon>Pseudomonadati</taxon>
        <taxon>Lentisphaerota</taxon>
        <taxon>Lentisphaeria</taxon>
        <taxon>Victivallales</taxon>
        <taxon>Victivallaceae</taxon>
        <taxon>Victivallis</taxon>
    </lineage>
</organism>
<dbReference type="GO" id="GO:0016868">
    <property type="term" value="F:intramolecular phosphotransferase activity"/>
    <property type="evidence" value="ECO:0007669"/>
    <property type="project" value="InterPro"/>
</dbReference>
<dbReference type="InterPro" id="IPR016055">
    <property type="entry name" value="A-D-PHexomutase_a/b/a-I/II/III"/>
</dbReference>
<comment type="similarity">
    <text evidence="2">Belongs to the phosphohexose mutase family.</text>
</comment>
<comment type="cofactor">
    <cofactor evidence="1">
        <name>Mg(2+)</name>
        <dbReference type="ChEBI" id="CHEBI:18420"/>
    </cofactor>
</comment>
<gene>
    <name evidence="10" type="ORF">HF882_08810</name>
</gene>
<dbReference type="InterPro" id="IPR036900">
    <property type="entry name" value="A-D-PHexomutase_C_sf"/>
</dbReference>
<keyword evidence="5" id="KW-0460">Magnesium</keyword>
<dbReference type="Gene3D" id="3.40.120.10">
    <property type="entry name" value="Alpha-D-Glucose-1,6-Bisphosphate, subunit A, domain 3"/>
    <property type="match status" value="3"/>
</dbReference>
<proteinExistence type="inferred from homology"/>
<dbReference type="SUPFAM" id="SSF53738">
    <property type="entry name" value="Phosphoglucomutase, first 3 domains"/>
    <property type="match status" value="3"/>
</dbReference>
<evidence type="ECO:0000313" key="11">
    <source>
        <dbReference type="Proteomes" id="UP000576225"/>
    </source>
</evidence>
<dbReference type="InterPro" id="IPR005845">
    <property type="entry name" value="A-D-PHexomutase_a/b/a-II"/>
</dbReference>
<evidence type="ECO:0000259" key="7">
    <source>
        <dbReference type="Pfam" id="PF02878"/>
    </source>
</evidence>
<comment type="caution">
    <text evidence="10">The sequence shown here is derived from an EMBL/GenBank/DDBJ whole genome shotgun (WGS) entry which is preliminary data.</text>
</comment>
<dbReference type="InterPro" id="IPR005844">
    <property type="entry name" value="A-D-PHexomutase_a/b/a-I"/>
</dbReference>
<evidence type="ECO:0000259" key="9">
    <source>
        <dbReference type="Pfam" id="PF02880"/>
    </source>
</evidence>
<evidence type="ECO:0000256" key="5">
    <source>
        <dbReference type="ARBA" id="ARBA00022842"/>
    </source>
</evidence>
<dbReference type="Pfam" id="PF02880">
    <property type="entry name" value="PGM_PMM_III"/>
    <property type="match status" value="1"/>
</dbReference>
<feature type="domain" description="Alpha-D-phosphohexomutase alpha/beta/alpha" evidence="9">
    <location>
        <begin position="268"/>
        <end position="370"/>
    </location>
</feature>
<feature type="domain" description="Alpha-D-phosphohexomutase alpha/beta/alpha" evidence="7">
    <location>
        <begin position="11"/>
        <end position="135"/>
    </location>
</feature>
<dbReference type="PANTHER" id="PTHR43771:SF1">
    <property type="entry name" value="PHOSPHOMANNOMUTASE"/>
    <property type="match status" value="1"/>
</dbReference>
<dbReference type="Pfam" id="PF02878">
    <property type="entry name" value="PGM_PMM_I"/>
    <property type="match status" value="1"/>
</dbReference>
<name>A0A848AUS0_9BACT</name>
<keyword evidence="4" id="KW-0479">Metal-binding</keyword>
<evidence type="ECO:0000256" key="6">
    <source>
        <dbReference type="ARBA" id="ARBA00023235"/>
    </source>
</evidence>
<dbReference type="Gene3D" id="3.30.310.50">
    <property type="entry name" value="Alpha-D-phosphohexomutase, C-terminal domain"/>
    <property type="match status" value="1"/>
</dbReference>
<dbReference type="Pfam" id="PF02879">
    <property type="entry name" value="PGM_PMM_II"/>
    <property type="match status" value="1"/>
</dbReference>
<keyword evidence="6" id="KW-0413">Isomerase</keyword>
<reference evidence="10 11" key="1">
    <citation type="submission" date="2020-04" db="EMBL/GenBank/DDBJ databases">
        <authorList>
            <person name="Hitch T.C.A."/>
            <person name="Wylensek D."/>
            <person name="Clavel T."/>
        </authorList>
    </citation>
    <scope>NUCLEOTIDE SEQUENCE [LARGE SCALE GENOMIC DNA]</scope>
    <source>
        <strain evidence="10 11">COR2-253-APC-1A</strain>
    </source>
</reference>
<sequence length="457" mass="49102">MQDIRTRQLSLGGAGMRGVVGPGLTPAAACDFAAAFATLDPQGPVLVGVDPRVSSEMLRCAVVSSLTGSGCEVIDGGVLTAGMMHFLIPHLKAGGGILITGGHQSAGWNALIPLGADGSYFEPLRQRELFDVYHERRFRYVPASAIKPATPLAPAAVDAYWEFLAANLNVEAIAAADLRVVCDFCNGSGAAYATRFAELLGIRLVAVNDSVSGVIPRDPEPRPRSESPIRSIIAPLGAAAGLVFNRDLSRMGVVTDTGEPLSEELTFPLAADYLLERYPKGSRVVTNICSTRALDDVVARHGCILEKSKVGQANVIDLVRALGAVVGGEGSGSFTFGPQRGFDGFLMAGLLLEAIAVRKKPLSGQLQELPRYHIVKQTIPYNSPHAYQQLRQLRLEFGEEVECSDLDGLRFDWPDGFLSLRLSTTDALLRLISESKNPELAAERAWRARLIWERLGI</sequence>
<dbReference type="GO" id="GO:0046872">
    <property type="term" value="F:metal ion binding"/>
    <property type="evidence" value="ECO:0007669"/>
    <property type="project" value="UniProtKB-KW"/>
</dbReference>
<protein>
    <recommendedName>
        <fullName evidence="12">Phosphomannomutase</fullName>
    </recommendedName>
</protein>
<evidence type="ECO:0008006" key="12">
    <source>
        <dbReference type="Google" id="ProtNLM"/>
    </source>
</evidence>
<dbReference type="GO" id="GO:0005975">
    <property type="term" value="P:carbohydrate metabolic process"/>
    <property type="evidence" value="ECO:0007669"/>
    <property type="project" value="InterPro"/>
</dbReference>